<accession>A0ACC0MMZ1</accession>
<evidence type="ECO:0000313" key="2">
    <source>
        <dbReference type="Proteomes" id="UP001062846"/>
    </source>
</evidence>
<sequence length="86" mass="9735">MKCSMELTMKTDPQNSDCVFETGALRNFEQWHAKDEVLSLLVFIQDSLYFLNILSCKLGFGCLYNLNVLCVIASLLLCTTSSLIYL</sequence>
<proteinExistence type="predicted"/>
<comment type="caution">
    <text evidence="1">The sequence shown here is derived from an EMBL/GenBank/DDBJ whole genome shotgun (WGS) entry which is preliminary data.</text>
</comment>
<dbReference type="EMBL" id="CM046395">
    <property type="protein sequence ID" value="KAI8541956.1"/>
    <property type="molecule type" value="Genomic_DNA"/>
</dbReference>
<dbReference type="Proteomes" id="UP001062846">
    <property type="component" value="Chromosome 8"/>
</dbReference>
<evidence type="ECO:0000313" key="1">
    <source>
        <dbReference type="EMBL" id="KAI8541956.1"/>
    </source>
</evidence>
<reference evidence="1" key="1">
    <citation type="submission" date="2022-02" db="EMBL/GenBank/DDBJ databases">
        <title>Plant Genome Project.</title>
        <authorList>
            <person name="Zhang R.-G."/>
        </authorList>
    </citation>
    <scope>NUCLEOTIDE SEQUENCE</scope>
    <source>
        <strain evidence="1">AT1</strain>
    </source>
</reference>
<protein>
    <submittedName>
        <fullName evidence="1">Uncharacterized protein</fullName>
    </submittedName>
</protein>
<gene>
    <name evidence="1" type="ORF">RHMOL_Rhmol08G0101100</name>
</gene>
<name>A0ACC0MMZ1_RHOML</name>
<keyword evidence="2" id="KW-1185">Reference proteome</keyword>
<organism evidence="1 2">
    <name type="scientific">Rhododendron molle</name>
    <name type="common">Chinese azalea</name>
    <name type="synonym">Azalea mollis</name>
    <dbReference type="NCBI Taxonomy" id="49168"/>
    <lineage>
        <taxon>Eukaryota</taxon>
        <taxon>Viridiplantae</taxon>
        <taxon>Streptophyta</taxon>
        <taxon>Embryophyta</taxon>
        <taxon>Tracheophyta</taxon>
        <taxon>Spermatophyta</taxon>
        <taxon>Magnoliopsida</taxon>
        <taxon>eudicotyledons</taxon>
        <taxon>Gunneridae</taxon>
        <taxon>Pentapetalae</taxon>
        <taxon>asterids</taxon>
        <taxon>Ericales</taxon>
        <taxon>Ericaceae</taxon>
        <taxon>Ericoideae</taxon>
        <taxon>Rhodoreae</taxon>
        <taxon>Rhododendron</taxon>
    </lineage>
</organism>